<accession>A0A1D8UQ98</accession>
<evidence type="ECO:0000313" key="3">
    <source>
        <dbReference type="Proteomes" id="UP000179145"/>
    </source>
</evidence>
<dbReference type="AlphaFoldDB" id="A0A1D8UQ98"/>
<organism evidence="2 3">
    <name type="scientific">Kozakia baliensis</name>
    <dbReference type="NCBI Taxonomy" id="153496"/>
    <lineage>
        <taxon>Bacteria</taxon>
        <taxon>Pseudomonadati</taxon>
        <taxon>Pseudomonadota</taxon>
        <taxon>Alphaproteobacteria</taxon>
        <taxon>Acetobacterales</taxon>
        <taxon>Acetobacteraceae</taxon>
        <taxon>Kozakia</taxon>
    </lineage>
</organism>
<dbReference type="eggNOG" id="COG1073">
    <property type="taxonomic scope" value="Bacteria"/>
</dbReference>
<dbReference type="PANTHER" id="PTHR12277:SF81">
    <property type="entry name" value="PROTEIN ABHD13"/>
    <property type="match status" value="1"/>
</dbReference>
<dbReference type="InterPro" id="IPR029058">
    <property type="entry name" value="AB_hydrolase_fold"/>
</dbReference>
<dbReference type="PANTHER" id="PTHR12277">
    <property type="entry name" value="ALPHA/BETA HYDROLASE DOMAIN-CONTAINING PROTEIN"/>
    <property type="match status" value="1"/>
</dbReference>
<dbReference type="Proteomes" id="UP000179145">
    <property type="component" value="Chromosome"/>
</dbReference>
<dbReference type="OrthoDB" id="9798884at2"/>
<dbReference type="KEGG" id="kba:A0U89_00225"/>
<sequence length="268" mass="29309">MLRFSAAFGALALIVYASTVLTLYLRQDRLLFPASIHPLNTPPLGMQEISLRTADGLILKSWLHESSPNAPVIVYFHGNAGSLNWKGDRLEHFAQAGFGVLALEYRGYGGNPGHPSEAGLYRDAMAVLDFLQEKGVLPERIVLYGESLGTNVAVQTALHRAVAGVVLDSPYTSIADAAAYHYPYVPARLLIKNRFDTLTCIPNLTRPLLVIRTTEDRVVPPAQSLAVFEAAQQPKEVWTTDHATHATVLEHGGMPVVLDFVRRVTATN</sequence>
<feature type="domain" description="Serine aminopeptidase S33" evidence="1">
    <location>
        <begin position="71"/>
        <end position="178"/>
    </location>
</feature>
<dbReference type="InterPro" id="IPR022742">
    <property type="entry name" value="Hydrolase_4"/>
</dbReference>
<dbReference type="EMBL" id="CP014674">
    <property type="protein sequence ID" value="AOX15812.1"/>
    <property type="molecule type" value="Genomic_DNA"/>
</dbReference>
<name>A0A1D8UQ98_9PROT</name>
<dbReference type="Gene3D" id="3.40.50.1820">
    <property type="entry name" value="alpha/beta hydrolase"/>
    <property type="match status" value="1"/>
</dbReference>
<protein>
    <recommendedName>
        <fullName evidence="1">Serine aminopeptidase S33 domain-containing protein</fullName>
    </recommendedName>
</protein>
<keyword evidence="3" id="KW-1185">Reference proteome</keyword>
<evidence type="ECO:0000313" key="2">
    <source>
        <dbReference type="EMBL" id="AOX15812.1"/>
    </source>
</evidence>
<proteinExistence type="predicted"/>
<dbReference type="SUPFAM" id="SSF53474">
    <property type="entry name" value="alpha/beta-Hydrolases"/>
    <property type="match status" value="1"/>
</dbReference>
<dbReference type="RefSeq" id="WP_070401682.1">
    <property type="nucleotide sequence ID" value="NZ_BJVW01000007.1"/>
</dbReference>
<reference evidence="2 3" key="1">
    <citation type="journal article" date="2016" name="Microb. Cell Fact.">
        <title>Dissection of exopolysaccharide biosynthesis in Kozakia baliensis.</title>
        <authorList>
            <person name="Brandt J.U."/>
            <person name="Jakob F."/>
            <person name="Behr J."/>
            <person name="Geissler A.J."/>
            <person name="Vogel R.F."/>
        </authorList>
    </citation>
    <scope>NUCLEOTIDE SEQUENCE [LARGE SCALE GENOMIC DNA]</scope>
    <source>
        <strain evidence="2 3">DSM 14400</strain>
    </source>
</reference>
<gene>
    <name evidence="2" type="ORF">A0U89_00225</name>
</gene>
<evidence type="ECO:0000259" key="1">
    <source>
        <dbReference type="Pfam" id="PF12146"/>
    </source>
</evidence>
<dbReference type="Pfam" id="PF12146">
    <property type="entry name" value="Hydrolase_4"/>
    <property type="match status" value="1"/>
</dbReference>